<dbReference type="EMBL" id="JABFCX010000003">
    <property type="protein sequence ID" value="NNU16585.1"/>
    <property type="molecule type" value="Genomic_DNA"/>
</dbReference>
<evidence type="ECO:0000259" key="2">
    <source>
        <dbReference type="Pfam" id="PF07885"/>
    </source>
</evidence>
<gene>
    <name evidence="3" type="ORF">HK107_09660</name>
</gene>
<organism evidence="3 4">
    <name type="scientific">Parvularcula mediterranea</name>
    <dbReference type="NCBI Taxonomy" id="2732508"/>
    <lineage>
        <taxon>Bacteria</taxon>
        <taxon>Pseudomonadati</taxon>
        <taxon>Pseudomonadota</taxon>
        <taxon>Alphaproteobacteria</taxon>
        <taxon>Parvularculales</taxon>
        <taxon>Parvularculaceae</taxon>
        <taxon>Parvularcula</taxon>
    </lineage>
</organism>
<dbReference type="Gene3D" id="1.10.287.70">
    <property type="match status" value="1"/>
</dbReference>
<keyword evidence="3" id="KW-0813">Transport</keyword>
<sequence>MEIILPQVGVAAAVIAVTAIIHAIFTMIIRGFARIKDDPKGVMDDLGGVIRLTVVSLWLIAAHALSAGAWALAYVKVGISQTFADALYFALSTYTTLGFGDVLAPEEWQLLTGFASMNGLLMFGLSAAVLVDAAARIRTPSR</sequence>
<evidence type="ECO:0000313" key="3">
    <source>
        <dbReference type="EMBL" id="NNU16585.1"/>
    </source>
</evidence>
<accession>A0A7Y3RM93</accession>
<keyword evidence="4" id="KW-1185">Reference proteome</keyword>
<keyword evidence="3" id="KW-0406">Ion transport</keyword>
<feature type="transmembrane region" description="Helical" evidence="1">
    <location>
        <begin position="7"/>
        <end position="29"/>
    </location>
</feature>
<protein>
    <submittedName>
        <fullName evidence="3">Two pore domain potassium channel family protein</fullName>
    </submittedName>
</protein>
<evidence type="ECO:0000256" key="1">
    <source>
        <dbReference type="SAM" id="Phobius"/>
    </source>
</evidence>
<dbReference type="RefSeq" id="WP_173199186.1">
    <property type="nucleotide sequence ID" value="NZ_JABFCX010000003.1"/>
</dbReference>
<feature type="transmembrane region" description="Helical" evidence="1">
    <location>
        <begin position="49"/>
        <end position="74"/>
    </location>
</feature>
<comment type="caution">
    <text evidence="3">The sequence shown here is derived from an EMBL/GenBank/DDBJ whole genome shotgun (WGS) entry which is preliminary data.</text>
</comment>
<feature type="domain" description="Potassium channel" evidence="2">
    <location>
        <begin position="67"/>
        <end position="133"/>
    </location>
</feature>
<reference evidence="3 4" key="1">
    <citation type="submission" date="2020-05" db="EMBL/GenBank/DDBJ databases">
        <title>Parvularcula mediterraneae sp. nov., isolated from polypropylene straw from shallow seawater of the seashore of Laganas in Zakynthos island, Greece.</title>
        <authorList>
            <person name="Szabo I."/>
            <person name="Al-Omari J."/>
            <person name="Rado J."/>
            <person name="Szerdahelyi G.S."/>
        </authorList>
    </citation>
    <scope>NUCLEOTIDE SEQUENCE [LARGE SCALE GENOMIC DNA]</scope>
    <source>
        <strain evidence="3 4">ZS-1/3</strain>
    </source>
</reference>
<dbReference type="GO" id="GO:0034220">
    <property type="term" value="P:monoatomic ion transmembrane transport"/>
    <property type="evidence" value="ECO:0007669"/>
    <property type="project" value="UniProtKB-KW"/>
</dbReference>
<name>A0A7Y3RM93_9PROT</name>
<feature type="transmembrane region" description="Helical" evidence="1">
    <location>
        <begin position="110"/>
        <end position="135"/>
    </location>
</feature>
<keyword evidence="1" id="KW-0812">Transmembrane</keyword>
<proteinExistence type="predicted"/>
<dbReference type="Proteomes" id="UP000536835">
    <property type="component" value="Unassembled WGS sequence"/>
</dbReference>
<dbReference type="Pfam" id="PF07885">
    <property type="entry name" value="Ion_trans_2"/>
    <property type="match status" value="1"/>
</dbReference>
<dbReference type="SUPFAM" id="SSF81324">
    <property type="entry name" value="Voltage-gated potassium channels"/>
    <property type="match status" value="1"/>
</dbReference>
<keyword evidence="1" id="KW-0472">Membrane</keyword>
<dbReference type="AlphaFoldDB" id="A0A7Y3RM93"/>
<dbReference type="InterPro" id="IPR013099">
    <property type="entry name" value="K_chnl_dom"/>
</dbReference>
<evidence type="ECO:0000313" key="4">
    <source>
        <dbReference type="Proteomes" id="UP000536835"/>
    </source>
</evidence>
<keyword evidence="3" id="KW-0407">Ion channel</keyword>
<keyword evidence="1" id="KW-1133">Transmembrane helix</keyword>